<dbReference type="OrthoDB" id="3363151at2759"/>
<feature type="compositionally biased region" description="Acidic residues" evidence="5">
    <location>
        <begin position="363"/>
        <end position="406"/>
    </location>
</feature>
<protein>
    <recommendedName>
        <fullName evidence="9">Nuclear rim protein 1</fullName>
    </recommendedName>
</protein>
<evidence type="ECO:0000256" key="6">
    <source>
        <dbReference type="SAM" id="Phobius"/>
    </source>
</evidence>
<organism evidence="7 8">
    <name type="scientific">Linnemannia gamsii</name>
    <dbReference type="NCBI Taxonomy" id="64522"/>
    <lineage>
        <taxon>Eukaryota</taxon>
        <taxon>Fungi</taxon>
        <taxon>Fungi incertae sedis</taxon>
        <taxon>Mucoromycota</taxon>
        <taxon>Mortierellomycotina</taxon>
        <taxon>Mortierellomycetes</taxon>
        <taxon>Mortierellales</taxon>
        <taxon>Mortierellaceae</taxon>
        <taxon>Linnemannia</taxon>
    </lineage>
</organism>
<comment type="subcellular location">
    <subcellularLocation>
        <location evidence="1">Endomembrane system</location>
        <topology evidence="1">Multi-pass membrane protein</topology>
    </subcellularLocation>
</comment>
<accession>A0A9P6RPK2</accession>
<dbReference type="PANTHER" id="PTHR28293:SF1">
    <property type="entry name" value="NUCLEAR RIM PROTEIN 1"/>
    <property type="match status" value="1"/>
</dbReference>
<evidence type="ECO:0000256" key="5">
    <source>
        <dbReference type="SAM" id="MobiDB-lite"/>
    </source>
</evidence>
<feature type="transmembrane region" description="Helical" evidence="6">
    <location>
        <begin position="94"/>
        <end position="117"/>
    </location>
</feature>
<feature type="region of interest" description="Disordered" evidence="5">
    <location>
        <begin position="339"/>
        <end position="424"/>
    </location>
</feature>
<evidence type="ECO:0000256" key="2">
    <source>
        <dbReference type="ARBA" id="ARBA00022692"/>
    </source>
</evidence>
<evidence type="ECO:0000313" key="7">
    <source>
        <dbReference type="EMBL" id="KAG0323151.1"/>
    </source>
</evidence>
<gene>
    <name evidence="7" type="ORF">BGZ97_012868</name>
</gene>
<evidence type="ECO:0000256" key="4">
    <source>
        <dbReference type="ARBA" id="ARBA00023136"/>
    </source>
</evidence>
<dbReference type="GO" id="GO:0007096">
    <property type="term" value="P:regulation of exit from mitosis"/>
    <property type="evidence" value="ECO:0007669"/>
    <property type="project" value="TreeGrafter"/>
</dbReference>
<evidence type="ECO:0000256" key="1">
    <source>
        <dbReference type="ARBA" id="ARBA00004127"/>
    </source>
</evidence>
<dbReference type="Pfam" id="PF10332">
    <property type="entry name" value="DUF2418"/>
    <property type="match status" value="1"/>
</dbReference>
<reference evidence="7" key="1">
    <citation type="journal article" date="2020" name="Fungal Divers.">
        <title>Resolving the Mortierellaceae phylogeny through synthesis of multi-gene phylogenetics and phylogenomics.</title>
        <authorList>
            <person name="Vandepol N."/>
            <person name="Liber J."/>
            <person name="Desiro A."/>
            <person name="Na H."/>
            <person name="Kennedy M."/>
            <person name="Barry K."/>
            <person name="Grigoriev I.V."/>
            <person name="Miller A.N."/>
            <person name="O'Donnell K."/>
            <person name="Stajich J.E."/>
            <person name="Bonito G."/>
        </authorList>
    </citation>
    <scope>NUCLEOTIDE SEQUENCE</scope>
    <source>
        <strain evidence="7">NVP60</strain>
    </source>
</reference>
<feature type="transmembrane region" description="Helical" evidence="6">
    <location>
        <begin position="45"/>
        <end position="67"/>
    </location>
</feature>
<feature type="transmembrane region" description="Helical" evidence="6">
    <location>
        <begin position="217"/>
        <end position="236"/>
    </location>
</feature>
<dbReference type="GO" id="GO:0012505">
    <property type="term" value="C:endomembrane system"/>
    <property type="evidence" value="ECO:0007669"/>
    <property type="project" value="UniProtKB-SubCell"/>
</dbReference>
<dbReference type="InterPro" id="IPR018819">
    <property type="entry name" value="Nur1/Mug154"/>
</dbReference>
<feature type="compositionally biased region" description="Polar residues" evidence="5">
    <location>
        <begin position="413"/>
        <end position="424"/>
    </location>
</feature>
<sequence length="424" mass="49280">MEQNRRARIVKRAPLYKRIIDAPEDYLTKVENDLRALDWDLLQEGFSWPLALGLNFLLTSVKLGYWLDDPLANIPAVLKQDRSYYSSKSMHPGFATLLASLQYILVAISFLNAIWLFKSKKNYTMLHRSLDERPSSSSAKMVEFQQDESHWSFKFPGKYIYPLISVFMRGPKPEENKRHVWELSLWNPSILSRNLFCWYSPAQVLILAFLTSDNFYVFFPLSIMVALQVHFLVSVYQSYVKDREILFGEVYNEYNIKFVHPTIFVRKYDKQVSTETETDTSDLQYYSYQGNDHDHDRSPNFTPDRKRRNFQYLSVPASSHGSRSGSATNSIRYRKPVATAMRSSGFQASPRSTSASSIHRRDEDEEDEEEYDDEEEEGEEEEGLSEDGSEDEEESDPDVEYDEEGEAPARPHPTNSLNSHAKYF</sequence>
<dbReference type="AlphaFoldDB" id="A0A9P6RPK2"/>
<feature type="compositionally biased region" description="Polar residues" evidence="5">
    <location>
        <begin position="341"/>
        <end position="357"/>
    </location>
</feature>
<name>A0A9P6RPK2_9FUNG</name>
<dbReference type="Proteomes" id="UP000823405">
    <property type="component" value="Unassembled WGS sequence"/>
</dbReference>
<dbReference type="PANTHER" id="PTHR28293">
    <property type="entry name" value="NUCLEAR RIM PROTEIN 1"/>
    <property type="match status" value="1"/>
</dbReference>
<keyword evidence="3 6" id="KW-1133">Transmembrane helix</keyword>
<evidence type="ECO:0008006" key="9">
    <source>
        <dbReference type="Google" id="ProtNLM"/>
    </source>
</evidence>
<keyword evidence="8" id="KW-1185">Reference proteome</keyword>
<comment type="caution">
    <text evidence="7">The sequence shown here is derived from an EMBL/GenBank/DDBJ whole genome shotgun (WGS) entry which is preliminary data.</text>
</comment>
<keyword evidence="4 6" id="KW-0472">Membrane</keyword>
<dbReference type="EMBL" id="JAAAIN010000009">
    <property type="protein sequence ID" value="KAG0323151.1"/>
    <property type="molecule type" value="Genomic_DNA"/>
</dbReference>
<evidence type="ECO:0000256" key="3">
    <source>
        <dbReference type="ARBA" id="ARBA00022989"/>
    </source>
</evidence>
<proteinExistence type="predicted"/>
<evidence type="ECO:0000313" key="8">
    <source>
        <dbReference type="Proteomes" id="UP000823405"/>
    </source>
</evidence>
<keyword evidence="2 6" id="KW-0812">Transmembrane</keyword>
<dbReference type="GO" id="GO:0043007">
    <property type="term" value="P:maintenance of rDNA"/>
    <property type="evidence" value="ECO:0007669"/>
    <property type="project" value="TreeGrafter"/>
</dbReference>